<evidence type="ECO:0000256" key="2">
    <source>
        <dbReference type="ARBA" id="ARBA00005189"/>
    </source>
</evidence>
<accession>A0AAD8GZL1</accession>
<evidence type="ECO:0000259" key="8">
    <source>
        <dbReference type="Pfam" id="PF11960"/>
    </source>
</evidence>
<feature type="transmembrane region" description="Helical" evidence="6">
    <location>
        <begin position="46"/>
        <end position="65"/>
    </location>
</feature>
<reference evidence="9" key="1">
    <citation type="submission" date="2023-02" db="EMBL/GenBank/DDBJ databases">
        <title>Genome of toxic invasive species Heracleum sosnowskyi carries increased number of genes despite the absence of recent whole-genome duplications.</title>
        <authorList>
            <person name="Schelkunov M."/>
            <person name="Shtratnikova V."/>
            <person name="Makarenko M."/>
            <person name="Klepikova A."/>
            <person name="Omelchenko D."/>
            <person name="Novikova G."/>
            <person name="Obukhova E."/>
            <person name="Bogdanov V."/>
            <person name="Penin A."/>
            <person name="Logacheva M."/>
        </authorList>
    </citation>
    <scope>NUCLEOTIDE SEQUENCE</scope>
    <source>
        <strain evidence="9">Hsosn_3</strain>
        <tissue evidence="9">Leaf</tissue>
    </source>
</reference>
<feature type="transmembrane region" description="Helical" evidence="6">
    <location>
        <begin position="163"/>
        <end position="183"/>
    </location>
</feature>
<feature type="transmembrane region" description="Helical" evidence="6">
    <location>
        <begin position="235"/>
        <end position="259"/>
    </location>
</feature>
<dbReference type="Pfam" id="PF00487">
    <property type="entry name" value="FA_desaturase"/>
    <property type="match status" value="1"/>
</dbReference>
<comment type="caution">
    <text evidence="9">The sequence shown here is derived from an EMBL/GenBank/DDBJ whole genome shotgun (WGS) entry which is preliminary data.</text>
</comment>
<feature type="domain" description="Fatty acid desaturase N-terminal" evidence="8">
    <location>
        <begin position="9"/>
        <end position="57"/>
    </location>
</feature>
<dbReference type="GO" id="GO:0016717">
    <property type="term" value="F:oxidoreductase activity, acting on paired donors, with oxidation of a pair of donors resulting in the reduction of molecular oxygen to two molecules of water"/>
    <property type="evidence" value="ECO:0007669"/>
    <property type="project" value="InterPro"/>
</dbReference>
<dbReference type="InterPro" id="IPR012171">
    <property type="entry name" value="Fatty_acid_desaturase"/>
</dbReference>
<dbReference type="PANTHER" id="PTHR32100">
    <property type="entry name" value="OMEGA-6 FATTY ACID DESATURASE, CHLOROPLASTIC"/>
    <property type="match status" value="1"/>
</dbReference>
<evidence type="ECO:0000259" key="7">
    <source>
        <dbReference type="Pfam" id="PF00487"/>
    </source>
</evidence>
<dbReference type="GO" id="GO:0006629">
    <property type="term" value="P:lipid metabolic process"/>
    <property type="evidence" value="ECO:0007669"/>
    <property type="project" value="InterPro"/>
</dbReference>
<evidence type="ECO:0000313" key="9">
    <source>
        <dbReference type="EMBL" id="KAK1356952.1"/>
    </source>
</evidence>
<proteinExistence type="inferred from homology"/>
<sequence>MEQMLNSEEKKASSVPYLRPPFTYGDVKRAIPPHCFERSVITSFSYLLSDLAIIFSLFYIFTTYIKEPVLISWIIYSLLQGSFLVGLWMIGHECSHHAFSDYQWLDDTVGFIIHSLLLFPYFSFKYTHGHHHSRTGSLHYEGTNPPMLKSQVPSFFKHLSNTAVRFLVITLLLATGLPLHLLINFRGRDYGRFASHFDPLGPMFSRNQFFQVLLSDAGFLATVYGLYNLVLIKGFAWVAFVYGGPYLVMCAFLMVVLVLNHTHTFVPYYDSSEWDWLRGSLCTIDRDFGILNKVFHRATNAHVAHHLFTNMPHYHIEEATRAFKPILGEHYHYDDTPFYKSFWITIKECVYVEEDKDDQNKGLYWFRNKF</sequence>
<feature type="transmembrane region" description="Helical" evidence="6">
    <location>
        <begin position="71"/>
        <end position="90"/>
    </location>
</feature>
<keyword evidence="6" id="KW-1133">Transmembrane helix</keyword>
<dbReference type="InterPro" id="IPR005804">
    <property type="entry name" value="FA_desaturase_dom"/>
</dbReference>
<dbReference type="Proteomes" id="UP001237642">
    <property type="component" value="Unassembled WGS sequence"/>
</dbReference>
<evidence type="ECO:0000256" key="1">
    <source>
        <dbReference type="ARBA" id="ARBA00004370"/>
    </source>
</evidence>
<keyword evidence="6" id="KW-0812">Transmembrane</keyword>
<evidence type="ECO:0000313" key="10">
    <source>
        <dbReference type="Proteomes" id="UP001237642"/>
    </source>
</evidence>
<feature type="transmembrane region" description="Helical" evidence="6">
    <location>
        <begin position="209"/>
        <end position="229"/>
    </location>
</feature>
<keyword evidence="4" id="KW-0560">Oxidoreductase</keyword>
<organism evidence="9 10">
    <name type="scientific">Heracleum sosnowskyi</name>
    <dbReference type="NCBI Taxonomy" id="360622"/>
    <lineage>
        <taxon>Eukaryota</taxon>
        <taxon>Viridiplantae</taxon>
        <taxon>Streptophyta</taxon>
        <taxon>Embryophyta</taxon>
        <taxon>Tracheophyta</taxon>
        <taxon>Spermatophyta</taxon>
        <taxon>Magnoliopsida</taxon>
        <taxon>eudicotyledons</taxon>
        <taxon>Gunneridae</taxon>
        <taxon>Pentapetalae</taxon>
        <taxon>asterids</taxon>
        <taxon>campanulids</taxon>
        <taxon>Apiales</taxon>
        <taxon>Apiaceae</taxon>
        <taxon>Apioideae</taxon>
        <taxon>apioid superclade</taxon>
        <taxon>Tordylieae</taxon>
        <taxon>Tordyliinae</taxon>
        <taxon>Heracleum</taxon>
    </lineage>
</organism>
<dbReference type="GO" id="GO:0016020">
    <property type="term" value="C:membrane"/>
    <property type="evidence" value="ECO:0007669"/>
    <property type="project" value="UniProtKB-SubCell"/>
</dbReference>
<evidence type="ECO:0000256" key="4">
    <source>
        <dbReference type="ARBA" id="ARBA00023002"/>
    </source>
</evidence>
<keyword evidence="10" id="KW-1185">Reference proteome</keyword>
<comment type="subcellular location">
    <subcellularLocation>
        <location evidence="1">Membrane</location>
    </subcellularLocation>
</comment>
<comment type="pathway">
    <text evidence="2">Lipid metabolism.</text>
</comment>
<comment type="similarity">
    <text evidence="3">Belongs to the fatty acid desaturase type 1 family.</text>
</comment>
<dbReference type="Pfam" id="PF11960">
    <property type="entry name" value="DUF3474"/>
    <property type="match status" value="1"/>
</dbReference>
<evidence type="ECO:0000256" key="6">
    <source>
        <dbReference type="SAM" id="Phobius"/>
    </source>
</evidence>
<dbReference type="EMBL" id="JAUIZM010000011">
    <property type="protein sequence ID" value="KAK1356952.1"/>
    <property type="molecule type" value="Genomic_DNA"/>
</dbReference>
<evidence type="ECO:0000256" key="5">
    <source>
        <dbReference type="ARBA" id="ARBA00023136"/>
    </source>
</evidence>
<protein>
    <submittedName>
        <fullName evidence="9">Delta(12)-fatty-acid desaturase FAD2</fullName>
    </submittedName>
</protein>
<evidence type="ECO:0000256" key="3">
    <source>
        <dbReference type="ARBA" id="ARBA00009295"/>
    </source>
</evidence>
<feature type="domain" description="Fatty acid desaturase" evidence="7">
    <location>
        <begin position="72"/>
        <end position="333"/>
    </location>
</feature>
<dbReference type="AlphaFoldDB" id="A0AAD8GZL1"/>
<gene>
    <name evidence="9" type="ORF">POM88_050208</name>
</gene>
<name>A0AAD8GZL1_9APIA</name>
<dbReference type="InterPro" id="IPR021863">
    <property type="entry name" value="FAS_N"/>
</dbReference>
<reference evidence="9" key="2">
    <citation type="submission" date="2023-05" db="EMBL/GenBank/DDBJ databases">
        <authorList>
            <person name="Schelkunov M.I."/>
        </authorList>
    </citation>
    <scope>NUCLEOTIDE SEQUENCE</scope>
    <source>
        <strain evidence="9">Hsosn_3</strain>
        <tissue evidence="9">Leaf</tissue>
    </source>
</reference>
<keyword evidence="5 6" id="KW-0472">Membrane</keyword>